<reference evidence="4" key="1">
    <citation type="submission" date="2021-01" db="EMBL/GenBank/DDBJ databases">
        <authorList>
            <person name="Corre E."/>
            <person name="Pelletier E."/>
            <person name="Niang G."/>
            <person name="Scheremetjew M."/>
            <person name="Finn R."/>
            <person name="Kale V."/>
            <person name="Holt S."/>
            <person name="Cochrane G."/>
            <person name="Meng A."/>
            <person name="Brown T."/>
            <person name="Cohen L."/>
        </authorList>
    </citation>
    <scope>NUCLEOTIDE SEQUENCE</scope>
    <source>
        <strain evidence="4">CCMP125</strain>
    </source>
</reference>
<feature type="transmembrane region" description="Helical" evidence="2">
    <location>
        <begin position="253"/>
        <end position="274"/>
    </location>
</feature>
<name>A0A6U3AXA3_9STRA</name>
<gene>
    <name evidence="3" type="ORF">APAL1065_LOCUS13157</name>
    <name evidence="4" type="ORF">APAL1065_LOCUS13158</name>
</gene>
<dbReference type="EMBL" id="HBHT01019619">
    <property type="protein sequence ID" value="CAD9968298.1"/>
    <property type="molecule type" value="Transcribed_RNA"/>
</dbReference>
<keyword evidence="2" id="KW-0812">Transmembrane</keyword>
<evidence type="ECO:0000313" key="4">
    <source>
        <dbReference type="EMBL" id="CAD9968298.1"/>
    </source>
</evidence>
<accession>A0A6U3AXA3</accession>
<sequence>MLGNQHSVYVRLRSDGGVVGLRSRFPQTSSLSRTSTTSSSSITPRRRNPLHLLEDDDDDLATSSSSSRSFLFHQQQQHALNNGGMGDPSALSSSISFQWQWPVWNLVTRSTRSVFEIAQDVWEQSTEVLASTHIETKLVQRLSILLILAEFVRQRLIDCLEEAIQASAAAAALSSSTDPAVVAASNIPMASPTLEIQVIWLIPIFTAIASFSFFLSLMVQLQPTSHALVLVGLISLALVECLVPLALTGCTALFWFDVFSAETALLVLFIVWVASAVSSRCIRHCLYPNLGHG</sequence>
<proteinExistence type="predicted"/>
<organism evidence="4">
    <name type="scientific">Entomoneis paludosa</name>
    <dbReference type="NCBI Taxonomy" id="265537"/>
    <lineage>
        <taxon>Eukaryota</taxon>
        <taxon>Sar</taxon>
        <taxon>Stramenopiles</taxon>
        <taxon>Ochrophyta</taxon>
        <taxon>Bacillariophyta</taxon>
        <taxon>Bacillariophyceae</taxon>
        <taxon>Bacillariophycidae</taxon>
        <taxon>Entomoneidaceae</taxon>
        <taxon>Entomoneis</taxon>
    </lineage>
</organism>
<evidence type="ECO:0000256" key="1">
    <source>
        <dbReference type="SAM" id="MobiDB-lite"/>
    </source>
</evidence>
<evidence type="ECO:0008006" key="5">
    <source>
        <dbReference type="Google" id="ProtNLM"/>
    </source>
</evidence>
<evidence type="ECO:0000256" key="2">
    <source>
        <dbReference type="SAM" id="Phobius"/>
    </source>
</evidence>
<evidence type="ECO:0000313" key="3">
    <source>
        <dbReference type="EMBL" id="CAD9968297.1"/>
    </source>
</evidence>
<feature type="transmembrane region" description="Helical" evidence="2">
    <location>
        <begin position="226"/>
        <end position="247"/>
    </location>
</feature>
<feature type="transmembrane region" description="Helical" evidence="2">
    <location>
        <begin position="198"/>
        <end position="219"/>
    </location>
</feature>
<keyword evidence="2" id="KW-1133">Transmembrane helix</keyword>
<protein>
    <recommendedName>
        <fullName evidence="5">Transmembrane protein</fullName>
    </recommendedName>
</protein>
<dbReference type="EMBL" id="HBHT01019618">
    <property type="protein sequence ID" value="CAD9968297.1"/>
    <property type="molecule type" value="Transcribed_RNA"/>
</dbReference>
<feature type="region of interest" description="Disordered" evidence="1">
    <location>
        <begin position="21"/>
        <end position="61"/>
    </location>
</feature>
<dbReference type="AlphaFoldDB" id="A0A6U3AXA3"/>
<keyword evidence="2" id="KW-0472">Membrane</keyword>
<feature type="compositionally biased region" description="Low complexity" evidence="1">
    <location>
        <begin position="28"/>
        <end position="43"/>
    </location>
</feature>